<feature type="signal peptide" evidence="1">
    <location>
        <begin position="1"/>
        <end position="28"/>
    </location>
</feature>
<proteinExistence type="predicted"/>
<feature type="chain" id="PRO_5018327102" description="Peptidase S9 prolyl oligopeptidase catalytic domain-containing protein" evidence="1">
    <location>
        <begin position="29"/>
        <end position="323"/>
    </location>
</feature>
<dbReference type="PANTHER" id="PTHR43265">
    <property type="entry name" value="ESTERASE ESTD"/>
    <property type="match status" value="1"/>
</dbReference>
<dbReference type="RefSeq" id="WP_170163681.1">
    <property type="nucleotide sequence ID" value="NZ_REFR01000010.1"/>
</dbReference>
<accession>A0A3M0CIZ0</accession>
<dbReference type="InParanoid" id="A0A3M0CIZ0"/>
<keyword evidence="4" id="KW-1185">Reference proteome</keyword>
<evidence type="ECO:0000313" key="4">
    <source>
        <dbReference type="Proteomes" id="UP000271227"/>
    </source>
</evidence>
<evidence type="ECO:0000256" key="1">
    <source>
        <dbReference type="SAM" id="SignalP"/>
    </source>
</evidence>
<reference evidence="3 4" key="1">
    <citation type="submission" date="2018-10" db="EMBL/GenBank/DDBJ databases">
        <title>Genomic Encyclopedia of Archaeal and Bacterial Type Strains, Phase II (KMG-II): from individual species to whole genera.</title>
        <authorList>
            <person name="Goeker M."/>
        </authorList>
    </citation>
    <scope>NUCLEOTIDE SEQUENCE [LARGE SCALE GENOMIC DNA]</scope>
    <source>
        <strain evidence="3 4">DSM 25217</strain>
    </source>
</reference>
<comment type="caution">
    <text evidence="3">The sequence shown here is derived from an EMBL/GenBank/DDBJ whole genome shotgun (WGS) entry which is preliminary data.</text>
</comment>
<dbReference type="InterPro" id="IPR053145">
    <property type="entry name" value="AB_hydrolase_Est10"/>
</dbReference>
<dbReference type="Pfam" id="PF00326">
    <property type="entry name" value="Peptidase_S9"/>
    <property type="match status" value="1"/>
</dbReference>
<dbReference type="Gene3D" id="3.40.50.1820">
    <property type="entry name" value="alpha/beta hydrolase"/>
    <property type="match status" value="1"/>
</dbReference>
<dbReference type="InterPro" id="IPR001375">
    <property type="entry name" value="Peptidase_S9_cat"/>
</dbReference>
<dbReference type="PANTHER" id="PTHR43265:SF1">
    <property type="entry name" value="ESTERASE ESTD"/>
    <property type="match status" value="1"/>
</dbReference>
<evidence type="ECO:0000313" key="3">
    <source>
        <dbReference type="EMBL" id="RMB08737.1"/>
    </source>
</evidence>
<protein>
    <recommendedName>
        <fullName evidence="2">Peptidase S9 prolyl oligopeptidase catalytic domain-containing protein</fullName>
    </recommendedName>
</protein>
<feature type="domain" description="Peptidase S9 prolyl oligopeptidase catalytic" evidence="2">
    <location>
        <begin position="98"/>
        <end position="308"/>
    </location>
</feature>
<dbReference type="Proteomes" id="UP000271227">
    <property type="component" value="Unassembled WGS sequence"/>
</dbReference>
<dbReference type="SUPFAM" id="SSF53474">
    <property type="entry name" value="alpha/beta-Hydrolases"/>
    <property type="match status" value="1"/>
</dbReference>
<gene>
    <name evidence="3" type="ORF">BXY39_1376</name>
</gene>
<keyword evidence="1" id="KW-0732">Signal</keyword>
<dbReference type="AlphaFoldDB" id="A0A3M0CIZ0"/>
<dbReference type="EMBL" id="REFR01000010">
    <property type="protein sequence ID" value="RMB08737.1"/>
    <property type="molecule type" value="Genomic_DNA"/>
</dbReference>
<organism evidence="3 4">
    <name type="scientific">Eilatimonas milleporae</name>
    <dbReference type="NCBI Taxonomy" id="911205"/>
    <lineage>
        <taxon>Bacteria</taxon>
        <taxon>Pseudomonadati</taxon>
        <taxon>Pseudomonadota</taxon>
        <taxon>Alphaproteobacteria</taxon>
        <taxon>Kordiimonadales</taxon>
        <taxon>Kordiimonadaceae</taxon>
        <taxon>Eilatimonas</taxon>
    </lineage>
</organism>
<sequence>MTDVTVGRIMAIIAVVSVVFIGTSSAHAQKDAPKDPPEDFPSDFTEERVVIDAGDISLGASLYRPRSVSGDVPLMVIGHGSAPTDRTGVGFYTHNALNMGVAVLSFDKRGIGVSTGEYVRFSVDGSIDLFDALANDMVAAVEWAATRPGIDAARIGLFGGSQAGWIMPLAASRTDLVKFIVIGEGTPVSAGEEAVHGETIRRYRGSEFDNSVTPAEIAQADAALEAFTGENGFDPLPVLKSLDIPILWLFGLRDAVIPVTPSLSRLERLTAAGRGNHTVFVFPFGDHNFRNVATGRRYDIQRPIMTWMIENGFAPSGDGHAVE</sequence>
<dbReference type="GO" id="GO:0006508">
    <property type="term" value="P:proteolysis"/>
    <property type="evidence" value="ECO:0007669"/>
    <property type="project" value="InterPro"/>
</dbReference>
<dbReference type="GO" id="GO:0008236">
    <property type="term" value="F:serine-type peptidase activity"/>
    <property type="evidence" value="ECO:0007669"/>
    <property type="project" value="InterPro"/>
</dbReference>
<name>A0A3M0CIZ0_9PROT</name>
<dbReference type="GO" id="GO:0052689">
    <property type="term" value="F:carboxylic ester hydrolase activity"/>
    <property type="evidence" value="ECO:0007669"/>
    <property type="project" value="TreeGrafter"/>
</dbReference>
<evidence type="ECO:0000259" key="2">
    <source>
        <dbReference type="Pfam" id="PF00326"/>
    </source>
</evidence>
<dbReference type="InterPro" id="IPR029058">
    <property type="entry name" value="AB_hydrolase_fold"/>
</dbReference>